<dbReference type="PANTHER" id="PTHR45228">
    <property type="entry name" value="CYCLIC DI-GMP PHOSPHODIESTERASE TM_0186-RELATED"/>
    <property type="match status" value="1"/>
</dbReference>
<dbReference type="Proteomes" id="UP001147700">
    <property type="component" value="Unassembled WGS sequence"/>
</dbReference>
<keyword evidence="5" id="KW-1185">Reference proteome</keyword>
<feature type="transmembrane region" description="Helical" evidence="1">
    <location>
        <begin position="284"/>
        <end position="302"/>
    </location>
</feature>
<dbReference type="Pfam" id="PF00990">
    <property type="entry name" value="GGDEF"/>
    <property type="match status" value="1"/>
</dbReference>
<dbReference type="InterPro" id="IPR052020">
    <property type="entry name" value="Cyclic_di-GMP/3'3'-cGAMP_PDE"/>
</dbReference>
<feature type="domain" description="HD-GYP" evidence="3">
    <location>
        <begin position="466"/>
        <end position="661"/>
    </location>
</feature>
<reference evidence="4" key="1">
    <citation type="submission" date="2022-10" db="EMBL/GenBank/DDBJ databases">
        <title>The WGS of Solirubrobacter sp. CPCC 204708.</title>
        <authorList>
            <person name="Jiang Z."/>
        </authorList>
    </citation>
    <scope>NUCLEOTIDE SEQUENCE</scope>
    <source>
        <strain evidence="4">CPCC 204708</strain>
    </source>
</reference>
<dbReference type="PANTHER" id="PTHR45228:SF4">
    <property type="entry name" value="LIPOPROTEIN"/>
    <property type="match status" value="1"/>
</dbReference>
<feature type="transmembrane region" description="Helical" evidence="1">
    <location>
        <begin position="229"/>
        <end position="246"/>
    </location>
</feature>
<dbReference type="InterPro" id="IPR000160">
    <property type="entry name" value="GGDEF_dom"/>
</dbReference>
<keyword evidence="1" id="KW-0472">Membrane</keyword>
<evidence type="ECO:0000259" key="3">
    <source>
        <dbReference type="PROSITE" id="PS51832"/>
    </source>
</evidence>
<dbReference type="InterPro" id="IPR043128">
    <property type="entry name" value="Rev_trsase/Diguanyl_cyclase"/>
</dbReference>
<feature type="transmembrane region" description="Helical" evidence="1">
    <location>
        <begin position="102"/>
        <end position="119"/>
    </location>
</feature>
<sequence>MELLRRPYLQTWLLAAAAASLVAVLLRVVGVLPPGPGDKAYNAVEFLVVIVCGLRARASMGSERTAWAVLTVGLLGYAAGDVYYTVALEDLDAPPYPSWSDAGYLSIFPAAYGALVLLLRARAGRVSSVLWLDGLVCGLTIAAVGAALVFGVVASTEGTFATVATNLAYPLGDLMLLAFVIAVMAITGWRVGAAWALLGAAFAIWAVGDVIYLYQAAKGTYQDYTLLDLTWPGAYLLMGAAACLPARRLDARRLRGGLLVLPATFTLVALGLLVADHYVRLNHVAIWLACGAIVAAVVRFALTFRENLRTLGVSETEALTDALTGLGNRRALLLDLERAIRDARPGRGAVLATFDLDGFKAYNDSFGHPAGDALLVRLGHNLAAEIGGLAHAYRMGGDEFCVLATHPDIDPERLVKQATAALSERGERFTIGCSAGVVLIPTEVADAADALRLCDQRMYAAKGRGRRTADEAVHHVLLRVAAEHDGDLREHVDDVAQLAEAVGEQLGLDSADLLDLRRAAALHDIGKIAIPDAILHAPRALDEAEWQYMRQHTIIGERIIGATPGLQTVGRIVRSSHERYDGNGYPDGLAGEEIPLAARIVAACDTYDAIVTDRAYRAGRSPEEAITEIQRCAGTQFDPCVVDALTTALERLRRREPAAHVR</sequence>
<evidence type="ECO:0000313" key="4">
    <source>
        <dbReference type="EMBL" id="MDA0140389.1"/>
    </source>
</evidence>
<keyword evidence="1" id="KW-1133">Transmembrane helix</keyword>
<protein>
    <submittedName>
        <fullName evidence="4">Diguanylate cyclase</fullName>
    </submittedName>
</protein>
<feature type="transmembrane region" description="Helical" evidence="1">
    <location>
        <begin position="40"/>
        <end position="58"/>
    </location>
</feature>
<dbReference type="PROSITE" id="PS51832">
    <property type="entry name" value="HD_GYP"/>
    <property type="match status" value="1"/>
</dbReference>
<feature type="transmembrane region" description="Helical" evidence="1">
    <location>
        <begin position="167"/>
        <end position="186"/>
    </location>
</feature>
<dbReference type="Gene3D" id="3.30.70.270">
    <property type="match status" value="1"/>
</dbReference>
<gene>
    <name evidence="4" type="ORF">OJ962_23020</name>
</gene>
<feature type="transmembrane region" description="Helical" evidence="1">
    <location>
        <begin position="258"/>
        <end position="278"/>
    </location>
</feature>
<dbReference type="Pfam" id="PF13487">
    <property type="entry name" value="HD_5"/>
    <property type="match status" value="1"/>
</dbReference>
<proteinExistence type="predicted"/>
<organism evidence="4 5">
    <name type="scientific">Solirubrobacter deserti</name>
    <dbReference type="NCBI Taxonomy" id="2282478"/>
    <lineage>
        <taxon>Bacteria</taxon>
        <taxon>Bacillati</taxon>
        <taxon>Actinomycetota</taxon>
        <taxon>Thermoleophilia</taxon>
        <taxon>Solirubrobacterales</taxon>
        <taxon>Solirubrobacteraceae</taxon>
        <taxon>Solirubrobacter</taxon>
    </lineage>
</organism>
<dbReference type="InterPro" id="IPR029787">
    <property type="entry name" value="Nucleotide_cyclase"/>
</dbReference>
<dbReference type="SMART" id="SM00267">
    <property type="entry name" value="GGDEF"/>
    <property type="match status" value="1"/>
</dbReference>
<dbReference type="EMBL" id="JAPCID010000038">
    <property type="protein sequence ID" value="MDA0140389.1"/>
    <property type="molecule type" value="Genomic_DNA"/>
</dbReference>
<feature type="transmembrane region" description="Helical" evidence="1">
    <location>
        <begin position="12"/>
        <end position="34"/>
    </location>
</feature>
<dbReference type="Gene3D" id="1.10.3210.10">
    <property type="entry name" value="Hypothetical protein af1432"/>
    <property type="match status" value="1"/>
</dbReference>
<keyword evidence="1" id="KW-0812">Transmembrane</keyword>
<accession>A0ABT4RP97</accession>
<dbReference type="NCBIfam" id="TIGR00254">
    <property type="entry name" value="GGDEF"/>
    <property type="match status" value="1"/>
</dbReference>
<comment type="caution">
    <text evidence="4">The sequence shown here is derived from an EMBL/GenBank/DDBJ whole genome shotgun (WGS) entry which is preliminary data.</text>
</comment>
<dbReference type="PROSITE" id="PS50887">
    <property type="entry name" value="GGDEF"/>
    <property type="match status" value="1"/>
</dbReference>
<feature type="transmembrane region" description="Helical" evidence="1">
    <location>
        <begin position="193"/>
        <end position="217"/>
    </location>
</feature>
<feature type="transmembrane region" description="Helical" evidence="1">
    <location>
        <begin position="65"/>
        <end position="86"/>
    </location>
</feature>
<evidence type="ECO:0000256" key="1">
    <source>
        <dbReference type="SAM" id="Phobius"/>
    </source>
</evidence>
<feature type="transmembrane region" description="Helical" evidence="1">
    <location>
        <begin position="131"/>
        <end position="155"/>
    </location>
</feature>
<dbReference type="SUPFAM" id="SSF55073">
    <property type="entry name" value="Nucleotide cyclase"/>
    <property type="match status" value="1"/>
</dbReference>
<dbReference type="SUPFAM" id="SSF109604">
    <property type="entry name" value="HD-domain/PDEase-like"/>
    <property type="match status" value="1"/>
</dbReference>
<feature type="domain" description="GGDEF" evidence="2">
    <location>
        <begin position="347"/>
        <end position="472"/>
    </location>
</feature>
<evidence type="ECO:0000313" key="5">
    <source>
        <dbReference type="Proteomes" id="UP001147700"/>
    </source>
</evidence>
<evidence type="ECO:0000259" key="2">
    <source>
        <dbReference type="PROSITE" id="PS50887"/>
    </source>
</evidence>
<name>A0ABT4RP97_9ACTN</name>
<dbReference type="InterPro" id="IPR037522">
    <property type="entry name" value="HD_GYP_dom"/>
</dbReference>
<dbReference type="SMART" id="SM00471">
    <property type="entry name" value="HDc"/>
    <property type="match status" value="1"/>
</dbReference>
<dbReference type="RefSeq" id="WP_202953290.1">
    <property type="nucleotide sequence ID" value="NZ_JAPCID010000038.1"/>
</dbReference>
<dbReference type="InterPro" id="IPR003607">
    <property type="entry name" value="HD/PDEase_dom"/>
</dbReference>
<dbReference type="CDD" id="cd00077">
    <property type="entry name" value="HDc"/>
    <property type="match status" value="1"/>
</dbReference>
<dbReference type="CDD" id="cd01949">
    <property type="entry name" value="GGDEF"/>
    <property type="match status" value="1"/>
</dbReference>